<dbReference type="Proteomes" id="UP000585665">
    <property type="component" value="Unassembled WGS sequence"/>
</dbReference>
<accession>A0A850P3Z7</accession>
<dbReference type="EMBL" id="JABXXR010000007">
    <property type="protein sequence ID" value="NVN39385.1"/>
    <property type="molecule type" value="Genomic_DNA"/>
</dbReference>
<evidence type="ECO:0000313" key="1">
    <source>
        <dbReference type="EMBL" id="NVN39385.1"/>
    </source>
</evidence>
<dbReference type="RefSeq" id="WP_176612403.1">
    <property type="nucleotide sequence ID" value="NZ_JABXXR010000007.1"/>
</dbReference>
<comment type="caution">
    <text evidence="1">The sequence shown here is derived from an EMBL/GenBank/DDBJ whole genome shotgun (WGS) entry which is preliminary data.</text>
</comment>
<protein>
    <submittedName>
        <fullName evidence="1">Uncharacterized protein</fullName>
    </submittedName>
</protein>
<gene>
    <name evidence="1" type="ORF">HUK82_02230</name>
</gene>
<sequence length="237" mass="26317">MPFYGLDLLDEIELYLRGKATKAGTPFLDASGAALYSDANSLKPSRLYFLGKNPGGNPTKPDNGTIGKNLVDARGHWNAFTGERWDNNQGGEYSEGEAPIQKRVQFLCKRLGLNIQDVPASNLVFTRSSDVPGHTDYAHDLEICKHVHELIIDAVQPDFIFTHGTVDVFLDAFNGHVIEPSRNSGHGEWMAHRGFFTIGGRKIPFGNVPHLSRYEISDTSDARLEALDWATEFCPRD</sequence>
<proteinExistence type="predicted"/>
<reference evidence="1 2" key="1">
    <citation type="submission" date="2020-06" db="EMBL/GenBank/DDBJ databases">
        <title>Description of novel acetic acid bacteria.</title>
        <authorList>
            <person name="Sombolestani A."/>
        </authorList>
    </citation>
    <scope>NUCLEOTIDE SEQUENCE [LARGE SCALE GENOMIC DNA]</scope>
    <source>
        <strain evidence="1 2">LMG 27010</strain>
    </source>
</reference>
<organism evidence="1 2">
    <name type="scientific">Ameyamaea chiangmaiensis</name>
    <dbReference type="NCBI Taxonomy" id="442969"/>
    <lineage>
        <taxon>Bacteria</taxon>
        <taxon>Pseudomonadati</taxon>
        <taxon>Pseudomonadota</taxon>
        <taxon>Alphaproteobacteria</taxon>
        <taxon>Acetobacterales</taxon>
        <taxon>Acetobacteraceae</taxon>
        <taxon>Ameyamaea</taxon>
    </lineage>
</organism>
<evidence type="ECO:0000313" key="2">
    <source>
        <dbReference type="Proteomes" id="UP000585665"/>
    </source>
</evidence>
<keyword evidence="2" id="KW-1185">Reference proteome</keyword>
<name>A0A850P3Z7_9PROT</name>
<dbReference type="AlphaFoldDB" id="A0A850P3Z7"/>